<keyword evidence="4" id="KW-1003">Cell membrane</keyword>
<keyword evidence="9 10" id="KW-0472">Membrane</keyword>
<keyword evidence="11" id="KW-0969">Cilium</keyword>
<evidence type="ECO:0000256" key="2">
    <source>
        <dbReference type="ARBA" id="ARBA00004162"/>
    </source>
</evidence>
<name>A0A125NUR6_HYPSL</name>
<dbReference type="Pfam" id="PF03748">
    <property type="entry name" value="FliL"/>
    <property type="match status" value="1"/>
</dbReference>
<gene>
    <name evidence="11" type="ORF">APY04_2020</name>
</gene>
<dbReference type="Proteomes" id="UP000059074">
    <property type="component" value="Unassembled WGS sequence"/>
</dbReference>
<comment type="similarity">
    <text evidence="3 10">Belongs to the FliL family.</text>
</comment>
<evidence type="ECO:0000313" key="12">
    <source>
        <dbReference type="Proteomes" id="UP000059074"/>
    </source>
</evidence>
<keyword evidence="12" id="KW-1185">Reference proteome</keyword>
<evidence type="ECO:0000256" key="6">
    <source>
        <dbReference type="ARBA" id="ARBA00022692"/>
    </source>
</evidence>
<dbReference type="STRING" id="121290.APY04_2020"/>
<dbReference type="GO" id="GO:0009425">
    <property type="term" value="C:bacterial-type flagellum basal body"/>
    <property type="evidence" value="ECO:0007669"/>
    <property type="project" value="InterPro"/>
</dbReference>
<evidence type="ECO:0000256" key="4">
    <source>
        <dbReference type="ARBA" id="ARBA00022475"/>
    </source>
</evidence>
<evidence type="ECO:0000256" key="8">
    <source>
        <dbReference type="ARBA" id="ARBA00022989"/>
    </source>
</evidence>
<comment type="function">
    <text evidence="1 10">Controls the rotational direction of flagella during chemotaxis.</text>
</comment>
<evidence type="ECO:0000313" key="11">
    <source>
        <dbReference type="EMBL" id="KWT67455.1"/>
    </source>
</evidence>
<dbReference type="GO" id="GO:0071973">
    <property type="term" value="P:bacterial-type flagellum-dependent cell motility"/>
    <property type="evidence" value="ECO:0007669"/>
    <property type="project" value="InterPro"/>
</dbReference>
<protein>
    <recommendedName>
        <fullName evidence="10">Flagellar protein FliL</fullName>
    </recommendedName>
</protein>
<keyword evidence="11" id="KW-0966">Cell projection</keyword>
<dbReference type="GO" id="GO:0006935">
    <property type="term" value="P:chemotaxis"/>
    <property type="evidence" value="ECO:0007669"/>
    <property type="project" value="UniProtKB-KW"/>
</dbReference>
<evidence type="ECO:0000256" key="5">
    <source>
        <dbReference type="ARBA" id="ARBA00022500"/>
    </source>
</evidence>
<organism evidence="11 12">
    <name type="scientific">Hyphomicrobium sulfonivorans</name>
    <dbReference type="NCBI Taxonomy" id="121290"/>
    <lineage>
        <taxon>Bacteria</taxon>
        <taxon>Pseudomonadati</taxon>
        <taxon>Pseudomonadota</taxon>
        <taxon>Alphaproteobacteria</taxon>
        <taxon>Hyphomicrobiales</taxon>
        <taxon>Hyphomicrobiaceae</taxon>
        <taxon>Hyphomicrobium</taxon>
    </lineage>
</organism>
<evidence type="ECO:0000256" key="10">
    <source>
        <dbReference type="RuleBase" id="RU364125"/>
    </source>
</evidence>
<keyword evidence="11" id="KW-0282">Flagellum</keyword>
<feature type="transmembrane region" description="Helical" evidence="10">
    <location>
        <begin position="24"/>
        <end position="43"/>
    </location>
</feature>
<dbReference type="OrthoDB" id="7908910at2"/>
<dbReference type="EMBL" id="LMTR01000065">
    <property type="protein sequence ID" value="KWT67455.1"/>
    <property type="molecule type" value="Genomic_DNA"/>
</dbReference>
<reference evidence="11 12" key="1">
    <citation type="submission" date="2015-10" db="EMBL/GenBank/DDBJ databases">
        <title>Transcriptomic analysis of a linuron degrading triple-species bacterial consortium.</title>
        <authorList>
            <person name="Albers P."/>
        </authorList>
    </citation>
    <scope>NUCLEOTIDE SEQUENCE [LARGE SCALE GENOMIC DNA]</scope>
    <source>
        <strain evidence="11 12">WDL6</strain>
    </source>
</reference>
<keyword evidence="10" id="KW-0997">Cell inner membrane</keyword>
<sequence length="169" mass="18009">MAAAAMDETISDNDQKSASLSTGYFLLAVVVLTLAAAGVGFVLGQQLLLRGAGTEAAEQAKPAGYLGERLKMESSKLRPLTPIVTNLAGSSSTWIRIEASLVFDVVPDDADALVARITEDIVAFLRTVPIERIQGASGFQHLSEDLNDRVRARSDGNVREIIIQGLIVE</sequence>
<evidence type="ECO:0000256" key="3">
    <source>
        <dbReference type="ARBA" id="ARBA00008281"/>
    </source>
</evidence>
<accession>A0A125NUR6</accession>
<keyword evidence="7 10" id="KW-0283">Flagellar rotation</keyword>
<comment type="subcellular location">
    <subcellularLocation>
        <location evidence="10">Cell inner membrane</location>
    </subcellularLocation>
    <subcellularLocation>
        <location evidence="2">Cell membrane</location>
        <topology evidence="2">Single-pass membrane protein</topology>
    </subcellularLocation>
</comment>
<comment type="caution">
    <text evidence="11">The sequence shown here is derived from an EMBL/GenBank/DDBJ whole genome shotgun (WGS) entry which is preliminary data.</text>
</comment>
<proteinExistence type="inferred from homology"/>
<keyword evidence="8 10" id="KW-1133">Transmembrane helix</keyword>
<dbReference type="GO" id="GO:0005886">
    <property type="term" value="C:plasma membrane"/>
    <property type="evidence" value="ECO:0007669"/>
    <property type="project" value="UniProtKB-SubCell"/>
</dbReference>
<keyword evidence="5 10" id="KW-0145">Chemotaxis</keyword>
<evidence type="ECO:0000256" key="1">
    <source>
        <dbReference type="ARBA" id="ARBA00002254"/>
    </source>
</evidence>
<evidence type="ECO:0000256" key="7">
    <source>
        <dbReference type="ARBA" id="ARBA00022779"/>
    </source>
</evidence>
<evidence type="ECO:0000256" key="9">
    <source>
        <dbReference type="ARBA" id="ARBA00023136"/>
    </source>
</evidence>
<keyword evidence="6 10" id="KW-0812">Transmembrane</keyword>
<dbReference type="PATRIC" id="fig|121290.4.peg.3417"/>
<dbReference type="AlphaFoldDB" id="A0A125NUR6"/>
<dbReference type="InterPro" id="IPR005503">
    <property type="entry name" value="FliL"/>
</dbReference>